<dbReference type="PROSITE" id="PS50082">
    <property type="entry name" value="WD_REPEATS_2"/>
    <property type="match status" value="2"/>
</dbReference>
<dbReference type="PANTHER" id="PTHR22652:SF0">
    <property type="entry name" value="NUCLEOPORIN NUP43"/>
    <property type="match status" value="1"/>
</dbReference>
<comment type="caution">
    <text evidence="6">The sequence shown here is derived from an EMBL/GenBank/DDBJ whole genome shotgun (WGS) entry which is preliminary data.</text>
</comment>
<dbReference type="AlphaFoldDB" id="A0A210QAY4"/>
<keyword evidence="3" id="KW-0677">Repeat</keyword>
<dbReference type="InterPro" id="IPR036322">
    <property type="entry name" value="WD40_repeat_dom_sf"/>
</dbReference>
<keyword evidence="2 5" id="KW-0853">WD repeat</keyword>
<feature type="repeat" description="WD" evidence="5">
    <location>
        <begin position="258"/>
        <end position="291"/>
    </location>
</feature>
<dbReference type="InterPro" id="IPR015943">
    <property type="entry name" value="WD40/YVTN_repeat-like_dom_sf"/>
</dbReference>
<name>A0A210QAY4_MIZYE</name>
<dbReference type="InterPro" id="IPR001680">
    <property type="entry name" value="WD40_rpt"/>
</dbReference>
<proteinExistence type="predicted"/>
<dbReference type="Gene3D" id="2.130.10.10">
    <property type="entry name" value="YVTN repeat-like/Quinoprotein amine dehydrogenase"/>
    <property type="match status" value="1"/>
</dbReference>
<keyword evidence="7" id="KW-1185">Reference proteome</keyword>
<comment type="subcellular location">
    <subcellularLocation>
        <location evidence="1">Nucleus</location>
    </subcellularLocation>
</comment>
<dbReference type="SMART" id="SM00320">
    <property type="entry name" value="WD40"/>
    <property type="match status" value="6"/>
</dbReference>
<evidence type="ECO:0000256" key="4">
    <source>
        <dbReference type="ARBA" id="ARBA00023242"/>
    </source>
</evidence>
<organism evidence="6 7">
    <name type="scientific">Mizuhopecten yessoensis</name>
    <name type="common">Japanese scallop</name>
    <name type="synonym">Patinopecten yessoensis</name>
    <dbReference type="NCBI Taxonomy" id="6573"/>
    <lineage>
        <taxon>Eukaryota</taxon>
        <taxon>Metazoa</taxon>
        <taxon>Spiralia</taxon>
        <taxon>Lophotrochozoa</taxon>
        <taxon>Mollusca</taxon>
        <taxon>Bivalvia</taxon>
        <taxon>Autobranchia</taxon>
        <taxon>Pteriomorphia</taxon>
        <taxon>Pectinida</taxon>
        <taxon>Pectinoidea</taxon>
        <taxon>Pectinidae</taxon>
        <taxon>Mizuhopecten</taxon>
    </lineage>
</organism>
<dbReference type="Pfam" id="PF00400">
    <property type="entry name" value="WD40"/>
    <property type="match status" value="1"/>
</dbReference>
<gene>
    <name evidence="6" type="ORF">KP79_PYT07292</name>
</gene>
<dbReference type="SUPFAM" id="SSF50978">
    <property type="entry name" value="WD40 repeat-like"/>
    <property type="match status" value="1"/>
</dbReference>
<evidence type="ECO:0000313" key="6">
    <source>
        <dbReference type="EMBL" id="OWF45896.1"/>
    </source>
</evidence>
<evidence type="ECO:0000313" key="7">
    <source>
        <dbReference type="Proteomes" id="UP000242188"/>
    </source>
</evidence>
<keyword evidence="4" id="KW-0539">Nucleus</keyword>
<dbReference type="InterPro" id="IPR019775">
    <property type="entry name" value="WD40_repeat_CS"/>
</dbReference>
<dbReference type="OrthoDB" id="9890280at2759"/>
<dbReference type="STRING" id="6573.A0A210QAY4"/>
<sequence length="393" mass="42843">MADTRATFVSHKINKIRWRQQQKQSLQESDVFASGSWDDEQNKVCLWKVERQKVQSGEMDDGGGKGYVESDPVTLCEAPHRGDVTGLEYMGQDHIVASSSTGTITIYKHHTNSQTLGVSQQWEKVHHHYGQMCPCTCLAVRDDVIVSSGEDGRVNIIQVGHKTPNRVIDKADSSTVNSITFLKQTEFVTVNSTGQLKIFDLRTNSDEPTQTLSVTGELTPLQCIDKHPSQAHIVATGGQDGVLGMWDLRHDKFPVSLMEAHSGTVWEVRFHPTAPDHLFTCSEDGCVWHWDGSQVNATPVGMVTGINQITGTGAGSGGGNLSTPRQFQYGGSAVATGLTNPWLATDIAKNKIEITSLLDQKSLPINTLDVAGHTLLCGTDGETIFTMNLGSLR</sequence>
<evidence type="ECO:0000256" key="3">
    <source>
        <dbReference type="ARBA" id="ARBA00022737"/>
    </source>
</evidence>
<dbReference type="Proteomes" id="UP000242188">
    <property type="component" value="Unassembled WGS sequence"/>
</dbReference>
<feature type="repeat" description="WD" evidence="5">
    <location>
        <begin position="214"/>
        <end position="256"/>
    </location>
</feature>
<dbReference type="EMBL" id="NEDP02004373">
    <property type="protein sequence ID" value="OWF45896.1"/>
    <property type="molecule type" value="Genomic_DNA"/>
</dbReference>
<protein>
    <submittedName>
        <fullName evidence="6">Nucleoporin Nup43</fullName>
    </submittedName>
</protein>
<reference evidence="6 7" key="1">
    <citation type="journal article" date="2017" name="Nat. Ecol. Evol.">
        <title>Scallop genome provides insights into evolution of bilaterian karyotype and development.</title>
        <authorList>
            <person name="Wang S."/>
            <person name="Zhang J."/>
            <person name="Jiao W."/>
            <person name="Li J."/>
            <person name="Xun X."/>
            <person name="Sun Y."/>
            <person name="Guo X."/>
            <person name="Huan P."/>
            <person name="Dong B."/>
            <person name="Zhang L."/>
            <person name="Hu X."/>
            <person name="Sun X."/>
            <person name="Wang J."/>
            <person name="Zhao C."/>
            <person name="Wang Y."/>
            <person name="Wang D."/>
            <person name="Huang X."/>
            <person name="Wang R."/>
            <person name="Lv J."/>
            <person name="Li Y."/>
            <person name="Zhang Z."/>
            <person name="Liu B."/>
            <person name="Lu W."/>
            <person name="Hui Y."/>
            <person name="Liang J."/>
            <person name="Zhou Z."/>
            <person name="Hou R."/>
            <person name="Li X."/>
            <person name="Liu Y."/>
            <person name="Li H."/>
            <person name="Ning X."/>
            <person name="Lin Y."/>
            <person name="Zhao L."/>
            <person name="Xing Q."/>
            <person name="Dou J."/>
            <person name="Li Y."/>
            <person name="Mao J."/>
            <person name="Guo H."/>
            <person name="Dou H."/>
            <person name="Li T."/>
            <person name="Mu C."/>
            <person name="Jiang W."/>
            <person name="Fu Q."/>
            <person name="Fu X."/>
            <person name="Miao Y."/>
            <person name="Liu J."/>
            <person name="Yu Q."/>
            <person name="Li R."/>
            <person name="Liao H."/>
            <person name="Li X."/>
            <person name="Kong Y."/>
            <person name="Jiang Z."/>
            <person name="Chourrout D."/>
            <person name="Li R."/>
            <person name="Bao Z."/>
        </authorList>
    </citation>
    <scope>NUCLEOTIDE SEQUENCE [LARGE SCALE GENOMIC DNA]</scope>
    <source>
        <strain evidence="6 7">PY_sf001</strain>
    </source>
</reference>
<evidence type="ECO:0000256" key="1">
    <source>
        <dbReference type="ARBA" id="ARBA00004123"/>
    </source>
</evidence>
<evidence type="ECO:0000256" key="2">
    <source>
        <dbReference type="ARBA" id="ARBA00022574"/>
    </source>
</evidence>
<dbReference type="PANTHER" id="PTHR22652">
    <property type="entry name" value="NUCLEOPORIN NUP43"/>
    <property type="match status" value="1"/>
</dbReference>
<dbReference type="GO" id="GO:0031080">
    <property type="term" value="C:nuclear pore outer ring"/>
    <property type="evidence" value="ECO:0007669"/>
    <property type="project" value="TreeGrafter"/>
</dbReference>
<accession>A0A210QAY4</accession>
<evidence type="ECO:0000256" key="5">
    <source>
        <dbReference type="PROSITE-ProRule" id="PRU00221"/>
    </source>
</evidence>
<dbReference type="PROSITE" id="PS00678">
    <property type="entry name" value="WD_REPEATS_1"/>
    <property type="match status" value="1"/>
</dbReference>